<feature type="transmembrane region" description="Helical" evidence="6">
    <location>
        <begin position="49"/>
        <end position="76"/>
    </location>
</feature>
<dbReference type="NCBIfam" id="TIGR01923">
    <property type="entry name" value="menE"/>
    <property type="match status" value="1"/>
</dbReference>
<evidence type="ECO:0000256" key="6">
    <source>
        <dbReference type="SAM" id="Phobius"/>
    </source>
</evidence>
<keyword evidence="2 5" id="KW-0436">Ligase</keyword>
<protein>
    <recommendedName>
        <fullName evidence="5">2-succinylbenzoate--CoA ligase</fullName>
        <ecNumber evidence="5">6.2.1.26</ecNumber>
    </recommendedName>
    <alternativeName>
        <fullName evidence="5">o-succinylbenzoyl-CoA synthetase</fullName>
        <shortName evidence="5">OSB-CoA synthetase</shortName>
    </alternativeName>
</protein>
<dbReference type="InterPro" id="IPR020845">
    <property type="entry name" value="AMP-binding_CS"/>
</dbReference>
<dbReference type="InterPro" id="IPR045851">
    <property type="entry name" value="AMP-bd_C_sf"/>
</dbReference>
<dbReference type="Proteomes" id="UP001500920">
    <property type="component" value="Unassembled WGS sequence"/>
</dbReference>
<keyword evidence="3 5" id="KW-0547">Nucleotide-binding</keyword>
<evidence type="ECO:0000313" key="9">
    <source>
        <dbReference type="EMBL" id="GAA3723534.1"/>
    </source>
</evidence>
<dbReference type="Gene3D" id="3.40.50.12780">
    <property type="entry name" value="N-terminal domain of ligase-like"/>
    <property type="match status" value="1"/>
</dbReference>
<evidence type="ECO:0000256" key="4">
    <source>
        <dbReference type="ARBA" id="ARBA00022840"/>
    </source>
</evidence>
<dbReference type="PANTHER" id="PTHR43767">
    <property type="entry name" value="LONG-CHAIN-FATTY-ACID--COA LIGASE"/>
    <property type="match status" value="1"/>
</dbReference>
<dbReference type="HAMAP" id="MF_00731">
    <property type="entry name" value="MenE"/>
    <property type="match status" value="1"/>
</dbReference>
<dbReference type="RefSeq" id="WP_344702426.1">
    <property type="nucleotide sequence ID" value="NZ_BAABCK010000021.1"/>
</dbReference>
<evidence type="ECO:0000259" key="7">
    <source>
        <dbReference type="Pfam" id="PF00501"/>
    </source>
</evidence>
<proteinExistence type="inferred from homology"/>
<dbReference type="SUPFAM" id="SSF56801">
    <property type="entry name" value="Acetyl-CoA synthetase-like"/>
    <property type="match status" value="1"/>
</dbReference>
<dbReference type="InterPro" id="IPR025110">
    <property type="entry name" value="AMP-bd_C"/>
</dbReference>
<evidence type="ECO:0000259" key="8">
    <source>
        <dbReference type="Pfam" id="PF13193"/>
    </source>
</evidence>
<reference evidence="10" key="1">
    <citation type="journal article" date="2019" name="Int. J. Syst. Evol. Microbiol.">
        <title>The Global Catalogue of Microorganisms (GCM) 10K type strain sequencing project: providing services to taxonomists for standard genome sequencing and annotation.</title>
        <authorList>
            <consortium name="The Broad Institute Genomics Platform"/>
            <consortium name="The Broad Institute Genome Sequencing Center for Infectious Disease"/>
            <person name="Wu L."/>
            <person name="Ma J."/>
        </authorList>
    </citation>
    <scope>NUCLEOTIDE SEQUENCE [LARGE SCALE GENOMIC DNA]</scope>
    <source>
        <strain evidence="10">JCM 16981</strain>
    </source>
</reference>
<comment type="similarity">
    <text evidence="5">Belongs to the ATP-dependent AMP-binding enzyme family. MenE subfamily.</text>
</comment>
<sequence>MYEWLKAQAEEQPDKTAVVYEGQHLSFKSLYKEALKLSRHLKRLDRNRVGLYIGNTLEAVVLVHASMIAGIEIILINTRLTAREITVQLGDINVDTVITTKPFELEGHRLYDLTDLYELEPLDYKVGSPAGETTLSIMFTSGTTGRAKAVPQSYRNHFTSAKGCEQRFGYGHASVWMNVNPIYHISGFSILMRSVIAGCPMVLVDKFDEARIWQKVVEYDITHTSMVPIMLKRLMAHSIPDHRLEGILLGGAGVTREVLKEALSKGLPVYNSFGMTETCSQIVSIGADDPKILEGTAGRPLDNVEVAIDHANDGEILVKGGPVIGHYLNADIEITEKFFRTGDMGYLDEEGYLYILDRRKDLIISGGENIYPKEIEDAANAYVKVANSAVVKRQDDEWGEVPVLLVEAAGETIQESNLMGHLEARLARYKLPKEIKVVENIIMTSTGKVSRGQNQQVYDQSKNGSH</sequence>
<gene>
    <name evidence="5 9" type="primary">menE</name>
    <name evidence="9" type="ORF">GCM10022378_12080</name>
</gene>
<comment type="pathway">
    <text evidence="5">Quinol/quinone metabolism; menaquinone biosynthesis.</text>
</comment>
<keyword evidence="6" id="KW-1133">Transmembrane helix</keyword>
<evidence type="ECO:0000256" key="5">
    <source>
        <dbReference type="HAMAP-Rule" id="MF_00731"/>
    </source>
</evidence>
<dbReference type="Pfam" id="PF00501">
    <property type="entry name" value="AMP-binding"/>
    <property type="match status" value="1"/>
</dbReference>
<dbReference type="InterPro" id="IPR000873">
    <property type="entry name" value="AMP-dep_synth/lig_dom"/>
</dbReference>
<dbReference type="EC" id="6.2.1.26" evidence="5"/>
<dbReference type="PANTHER" id="PTHR43767:SF1">
    <property type="entry name" value="NONRIBOSOMAL PEPTIDE SYNTHASE PES1 (EUROFUNG)-RELATED"/>
    <property type="match status" value="1"/>
</dbReference>
<dbReference type="InterPro" id="IPR042099">
    <property type="entry name" value="ANL_N_sf"/>
</dbReference>
<accession>A0ABP7ET33</accession>
<feature type="domain" description="AMP-binding enzyme C-terminal" evidence="8">
    <location>
        <begin position="374"/>
        <end position="448"/>
    </location>
</feature>
<organism evidence="9 10">
    <name type="scientific">Salinicoccus jeotgali</name>
    <dbReference type="NCBI Taxonomy" id="381634"/>
    <lineage>
        <taxon>Bacteria</taxon>
        <taxon>Bacillati</taxon>
        <taxon>Bacillota</taxon>
        <taxon>Bacilli</taxon>
        <taxon>Bacillales</taxon>
        <taxon>Staphylococcaceae</taxon>
        <taxon>Salinicoccus</taxon>
    </lineage>
</organism>
<name>A0ABP7ET33_9STAP</name>
<dbReference type="PROSITE" id="PS00455">
    <property type="entry name" value="AMP_BINDING"/>
    <property type="match status" value="1"/>
</dbReference>
<evidence type="ECO:0000313" key="10">
    <source>
        <dbReference type="Proteomes" id="UP001500920"/>
    </source>
</evidence>
<dbReference type="Gene3D" id="3.30.300.30">
    <property type="match status" value="1"/>
</dbReference>
<keyword evidence="6" id="KW-0472">Membrane</keyword>
<dbReference type="Pfam" id="PF13193">
    <property type="entry name" value="AMP-binding_C"/>
    <property type="match status" value="1"/>
</dbReference>
<evidence type="ECO:0000256" key="1">
    <source>
        <dbReference type="ARBA" id="ARBA00022428"/>
    </source>
</evidence>
<comment type="catalytic activity">
    <reaction evidence="5">
        <text>2-succinylbenzoate + ATP + CoA = 2-succinylbenzoyl-CoA + AMP + diphosphate</text>
        <dbReference type="Rhea" id="RHEA:17009"/>
        <dbReference type="ChEBI" id="CHEBI:18325"/>
        <dbReference type="ChEBI" id="CHEBI:30616"/>
        <dbReference type="ChEBI" id="CHEBI:33019"/>
        <dbReference type="ChEBI" id="CHEBI:57287"/>
        <dbReference type="ChEBI" id="CHEBI:57364"/>
        <dbReference type="ChEBI" id="CHEBI:456215"/>
        <dbReference type="EC" id="6.2.1.26"/>
    </reaction>
</comment>
<evidence type="ECO:0000256" key="2">
    <source>
        <dbReference type="ARBA" id="ARBA00022598"/>
    </source>
</evidence>
<dbReference type="GO" id="GO:0016874">
    <property type="term" value="F:ligase activity"/>
    <property type="evidence" value="ECO:0007669"/>
    <property type="project" value="UniProtKB-KW"/>
</dbReference>
<evidence type="ECO:0000256" key="3">
    <source>
        <dbReference type="ARBA" id="ARBA00022741"/>
    </source>
</evidence>
<keyword evidence="1 5" id="KW-0474">Menaquinone biosynthesis</keyword>
<feature type="domain" description="AMP-dependent synthetase/ligase" evidence="7">
    <location>
        <begin position="6"/>
        <end position="327"/>
    </location>
</feature>
<dbReference type="InterPro" id="IPR050237">
    <property type="entry name" value="ATP-dep_AMP-bd_enzyme"/>
</dbReference>
<dbReference type="InterPro" id="IPR010192">
    <property type="entry name" value="MenE"/>
</dbReference>
<comment type="function">
    <text evidence="5">Converts 2-succinylbenzoate (OSB) to 2-succinylbenzoyl-CoA (OSB-CoA).</text>
</comment>
<keyword evidence="10" id="KW-1185">Reference proteome</keyword>
<comment type="pathway">
    <text evidence="5">Quinol/quinone metabolism; 1,4-dihydroxy-2-naphthoate biosynthesis; 1,4-dihydroxy-2-naphthoate from chorismate: step 5/7.</text>
</comment>
<keyword evidence="4 5" id="KW-0067">ATP-binding</keyword>
<dbReference type="EMBL" id="BAABCK010000021">
    <property type="protein sequence ID" value="GAA3723534.1"/>
    <property type="molecule type" value="Genomic_DNA"/>
</dbReference>
<comment type="caution">
    <text evidence="9">The sequence shown here is derived from an EMBL/GenBank/DDBJ whole genome shotgun (WGS) entry which is preliminary data.</text>
</comment>
<keyword evidence="6" id="KW-0812">Transmembrane</keyword>